<comment type="caution">
    <text evidence="2">The sequence shown here is derived from an EMBL/GenBank/DDBJ whole genome shotgun (WGS) entry which is preliminary data.</text>
</comment>
<dbReference type="PANTHER" id="PTHR47765">
    <property type="entry name" value="3'-5' EXONUCLEASE DOMAIN-CONTAINING PROTEIN"/>
    <property type="match status" value="1"/>
</dbReference>
<proteinExistence type="predicted"/>
<organism evidence="2 3">
    <name type="scientific">Volvox reticuliferus</name>
    <dbReference type="NCBI Taxonomy" id="1737510"/>
    <lineage>
        <taxon>Eukaryota</taxon>
        <taxon>Viridiplantae</taxon>
        <taxon>Chlorophyta</taxon>
        <taxon>core chlorophytes</taxon>
        <taxon>Chlorophyceae</taxon>
        <taxon>CS clade</taxon>
        <taxon>Chlamydomonadales</taxon>
        <taxon>Volvocaceae</taxon>
        <taxon>Volvox</taxon>
    </lineage>
</organism>
<gene>
    <name evidence="2" type="ORF">Vretimale_16204</name>
</gene>
<evidence type="ECO:0000259" key="1">
    <source>
        <dbReference type="Pfam" id="PF01927"/>
    </source>
</evidence>
<dbReference type="SUPFAM" id="SSF55826">
    <property type="entry name" value="YbaK/ProRS associated domain"/>
    <property type="match status" value="1"/>
</dbReference>
<feature type="domain" description="Mut7-C RNAse" evidence="1">
    <location>
        <begin position="294"/>
        <end position="440"/>
    </location>
</feature>
<accession>A0A8J4LX16</accession>
<evidence type="ECO:0000313" key="3">
    <source>
        <dbReference type="Proteomes" id="UP000722791"/>
    </source>
</evidence>
<dbReference type="Proteomes" id="UP000722791">
    <property type="component" value="Unassembled WGS sequence"/>
</dbReference>
<dbReference type="Gene3D" id="3.90.960.10">
    <property type="entry name" value="YbaK/aminoacyl-tRNA synthetase-associated domain"/>
    <property type="match status" value="1"/>
</dbReference>
<dbReference type="GO" id="GO:0002161">
    <property type="term" value="F:aminoacyl-tRNA deacylase activity"/>
    <property type="evidence" value="ECO:0007669"/>
    <property type="project" value="InterPro"/>
</dbReference>
<dbReference type="AlphaFoldDB" id="A0A8J4LX16"/>
<dbReference type="EMBL" id="BNCQ01000046">
    <property type="protein sequence ID" value="GIM13011.1"/>
    <property type="molecule type" value="Genomic_DNA"/>
</dbReference>
<dbReference type="Pfam" id="PF01927">
    <property type="entry name" value="Mut7-C"/>
    <property type="match status" value="1"/>
</dbReference>
<protein>
    <recommendedName>
        <fullName evidence="1">Mut7-C RNAse domain-containing protein</fullName>
    </recommendedName>
</protein>
<dbReference type="PANTHER" id="PTHR47765:SF2">
    <property type="entry name" value="EXONUCLEASE MUT-7 HOMOLOG"/>
    <property type="match status" value="1"/>
</dbReference>
<dbReference type="InterPro" id="IPR052408">
    <property type="entry name" value="Exonuclease_MUT-7-like"/>
</dbReference>
<name>A0A8J4LX16_9CHLO</name>
<evidence type="ECO:0000313" key="2">
    <source>
        <dbReference type="EMBL" id="GIM13011.1"/>
    </source>
</evidence>
<dbReference type="InterPro" id="IPR002782">
    <property type="entry name" value="Mut7-C_RNAse_dom"/>
</dbReference>
<reference evidence="2" key="1">
    <citation type="journal article" date="2021" name="Proc. Natl. Acad. Sci. U.S.A.">
        <title>Three genomes in the algal genus Volvox reveal the fate of a haploid sex-determining region after a transition to homothallism.</title>
        <authorList>
            <person name="Yamamoto K."/>
            <person name="Hamaji T."/>
            <person name="Kawai-Toyooka H."/>
            <person name="Matsuzaki R."/>
            <person name="Takahashi F."/>
            <person name="Nishimura Y."/>
            <person name="Kawachi M."/>
            <person name="Noguchi H."/>
            <person name="Minakuchi Y."/>
            <person name="Umen J.G."/>
            <person name="Toyoda A."/>
            <person name="Nozaki H."/>
        </authorList>
    </citation>
    <scope>NUCLEOTIDE SEQUENCE</scope>
    <source>
        <strain evidence="2">NIES-3785</strain>
    </source>
</reference>
<dbReference type="InterPro" id="IPR036754">
    <property type="entry name" value="YbaK/aa-tRNA-synt-asso_dom_sf"/>
</dbReference>
<sequence length="652" mass="66123">MRYTTFSATTFQAFRLSRLHHYGSPPFHHHLHLHQHIAFQLWATFRLPTPIMLKCLWGLISVARGGSYPVRFGSVLPPFAHLLLHPPARSFTPLATLQVAAAVGVGRRALRVATPGECVSVYGFAPGTLPPFGHPNLLPVLVDAGLEVIDQSHKGNTEGSREPHGASETVDGGVPAAEAAALSSLYCGSGVAEAVVEVSYQQLLTLSGGRPVDIADDSLAAEAAAAATPAVDAPVSAVVTALSGLEAASPSPGAAAATAVTAVDTGAGGGGVAGGSTAVETVMAGAGGGGAAPTRFLLDSMLGRLCRWLRCLGLDAEYVGRMSPGKAELARLTAKAAREGRIFLTRDQRLAERRDVAAPYVLHSDDAAAQLDELVRHFNVRFDEALVMSRCNACNAAAFQLISPREAARELVPPRVFQLVEEFWRCGCCGKVFWMGPKSASAIALVGGMLARSRRPEEPTMFSFFNDGYDMASISHTGHTASPALVSRLGAAAEGEVVAATATAAAAEAVMAGGTEASDGDAADTGAGVREGRSGVRELGEEKGASGGANPVAMVVVAAAAAAATAAAAVAAMAAPRWAAAAAAAAAATAVAATATEATAPVRARSGVAVSAGVDSTATQEGMATGQVVVSGTATAGSASVAVVSAPGRQLM</sequence>